<evidence type="ECO:0000256" key="1">
    <source>
        <dbReference type="SAM" id="MobiDB-lite"/>
    </source>
</evidence>
<feature type="compositionally biased region" description="Basic and acidic residues" evidence="1">
    <location>
        <begin position="1"/>
        <end position="16"/>
    </location>
</feature>
<feature type="non-terminal residue" evidence="2">
    <location>
        <position position="327"/>
    </location>
</feature>
<dbReference type="AlphaFoldDB" id="A0A0F8VUS3"/>
<sequence>MVDRADRSESAVDDKAPITNTKNRATNAGGRYVDTISGIRYALAGENFKLTPVLGTHEFSPSNRVIYIGVGSNIHNNQDFEDISAFNVTGNVRFAGTTCPVKGIILQIDGQPVIKNGQVIMTDADGNFTIMVPIGEHQVSVTRSGHTFSQGVFPPSGYWDFEEDVAGIQFIDSTLIRVTGRVVGGLEQKAKSPVLGRCKNNIGSTTIEFATQNGCYSKFVNTADSSGQYYIELPPMKYIIPDFAITSNPVISFENNDLLDLTYGMPLQIKIDTLYFPGTQIIKRIDFITFHNQLDFIQMEIPQMEVLNADGTGPFTGDPTFQYISLD</sequence>
<evidence type="ECO:0000313" key="2">
    <source>
        <dbReference type="EMBL" id="KKK48103.1"/>
    </source>
</evidence>
<protein>
    <submittedName>
        <fullName evidence="2">Uncharacterized protein</fullName>
    </submittedName>
</protein>
<dbReference type="InterPro" id="IPR008969">
    <property type="entry name" value="CarboxyPept-like_regulatory"/>
</dbReference>
<organism evidence="2">
    <name type="scientific">marine sediment metagenome</name>
    <dbReference type="NCBI Taxonomy" id="412755"/>
    <lineage>
        <taxon>unclassified sequences</taxon>
        <taxon>metagenomes</taxon>
        <taxon>ecological metagenomes</taxon>
    </lineage>
</organism>
<proteinExistence type="predicted"/>
<comment type="caution">
    <text evidence="2">The sequence shown here is derived from an EMBL/GenBank/DDBJ whole genome shotgun (WGS) entry which is preliminary data.</text>
</comment>
<reference evidence="2" key="1">
    <citation type="journal article" date="2015" name="Nature">
        <title>Complex archaea that bridge the gap between prokaryotes and eukaryotes.</title>
        <authorList>
            <person name="Spang A."/>
            <person name="Saw J.H."/>
            <person name="Jorgensen S.L."/>
            <person name="Zaremba-Niedzwiedzka K."/>
            <person name="Martijn J."/>
            <person name="Lind A.E."/>
            <person name="van Eijk R."/>
            <person name="Schleper C."/>
            <person name="Guy L."/>
            <person name="Ettema T.J."/>
        </authorList>
    </citation>
    <scope>NUCLEOTIDE SEQUENCE</scope>
</reference>
<dbReference type="Gene3D" id="2.60.40.1120">
    <property type="entry name" value="Carboxypeptidase-like, regulatory domain"/>
    <property type="match status" value="1"/>
</dbReference>
<dbReference type="SUPFAM" id="SSF49464">
    <property type="entry name" value="Carboxypeptidase regulatory domain-like"/>
    <property type="match status" value="1"/>
</dbReference>
<dbReference type="EMBL" id="LAZR01069244">
    <property type="protein sequence ID" value="KKK48103.1"/>
    <property type="molecule type" value="Genomic_DNA"/>
</dbReference>
<gene>
    <name evidence="2" type="ORF">LCGC14_3148500</name>
</gene>
<accession>A0A0F8VUS3</accession>
<feature type="region of interest" description="Disordered" evidence="1">
    <location>
        <begin position="1"/>
        <end position="24"/>
    </location>
</feature>
<name>A0A0F8VUS3_9ZZZZ</name>